<dbReference type="OrthoDB" id="2697454at2"/>
<keyword evidence="1" id="KW-0472">Membrane</keyword>
<evidence type="ECO:0000313" key="3">
    <source>
        <dbReference type="Proteomes" id="UP000465778"/>
    </source>
</evidence>
<feature type="transmembrane region" description="Helical" evidence="1">
    <location>
        <begin position="12"/>
        <end position="30"/>
    </location>
</feature>
<gene>
    <name evidence="2" type="ORF">KIS1582_3030</name>
</gene>
<dbReference type="EMBL" id="VDEM01000036">
    <property type="protein sequence ID" value="KAF0823212.1"/>
    <property type="molecule type" value="Genomic_DNA"/>
</dbReference>
<protein>
    <submittedName>
        <fullName evidence="2">Uncharacterized protein</fullName>
    </submittedName>
</protein>
<dbReference type="RefSeq" id="WP_159345637.1">
    <property type="nucleotide sequence ID" value="NZ_JBALOT010000050.1"/>
</dbReference>
<evidence type="ECO:0000256" key="1">
    <source>
        <dbReference type="SAM" id="Phobius"/>
    </source>
</evidence>
<sequence length="78" mass="9272">MKHETKEQVKNWLLTIMILTLIGSFVLFFMGYYMAGFLIGGIFMSISTFLAQWSSDKSADYIFRGEYQNNRNKWNNKW</sequence>
<evidence type="ECO:0000313" key="2">
    <source>
        <dbReference type="EMBL" id="KAF0823212.1"/>
    </source>
</evidence>
<proteinExistence type="predicted"/>
<dbReference type="Proteomes" id="UP000465778">
    <property type="component" value="Unassembled WGS sequence"/>
</dbReference>
<dbReference type="AlphaFoldDB" id="A0A800MVH1"/>
<keyword evidence="1" id="KW-0812">Transmembrane</keyword>
<name>A0A800MVH1_CYTFI</name>
<accession>A0A800MVH1</accession>
<keyword evidence="1" id="KW-1133">Transmembrane helix</keyword>
<reference evidence="2 3" key="1">
    <citation type="journal article" date="2020" name="G3 (Bethesda)">
        <title>Whole Genome Sequencing and Comparative Genomics of Two Nematicidal Bacillus Strains Reveals a Wide Range of Possible Virulence Factors.</title>
        <authorList>
            <person name="Susic N."/>
            <person name="Janezic S."/>
            <person name="Rupnik M."/>
            <person name="Geric Stare B."/>
        </authorList>
    </citation>
    <scope>NUCLEOTIDE SEQUENCE [LARGE SCALE GENOMIC DNA]</scope>
    <source>
        <strain evidence="2 3">I-1582</strain>
    </source>
</reference>
<organism evidence="2 3">
    <name type="scientific">Cytobacillus firmus</name>
    <name type="common">Bacillus firmus</name>
    <dbReference type="NCBI Taxonomy" id="1399"/>
    <lineage>
        <taxon>Bacteria</taxon>
        <taxon>Bacillati</taxon>
        <taxon>Bacillota</taxon>
        <taxon>Bacilli</taxon>
        <taxon>Bacillales</taxon>
        <taxon>Bacillaceae</taxon>
        <taxon>Cytobacillus</taxon>
    </lineage>
</organism>
<comment type="caution">
    <text evidence="2">The sequence shown here is derived from an EMBL/GenBank/DDBJ whole genome shotgun (WGS) entry which is preliminary data.</text>
</comment>